<dbReference type="PANTHER" id="PTHR31528">
    <property type="entry name" value="4-AMINO-5-HYDROXYMETHYL-2-METHYLPYRIMIDINE PHOSPHATE SYNTHASE THI11-RELATED"/>
    <property type="match status" value="1"/>
</dbReference>
<dbReference type="GeneID" id="29370046"/>
<feature type="domain" description="SsuA/THI5-like" evidence="2">
    <location>
        <begin position="40"/>
        <end position="255"/>
    </location>
</feature>
<dbReference type="STRING" id="511.UZ73_08945"/>
<dbReference type="Proteomes" id="UP000245216">
    <property type="component" value="Unassembled WGS sequence"/>
</dbReference>
<organism evidence="3 4">
    <name type="scientific">Alcaligenes faecalis</name>
    <dbReference type="NCBI Taxonomy" id="511"/>
    <lineage>
        <taxon>Bacteria</taxon>
        <taxon>Pseudomonadati</taxon>
        <taxon>Pseudomonadota</taxon>
        <taxon>Betaproteobacteria</taxon>
        <taxon>Burkholderiales</taxon>
        <taxon>Alcaligenaceae</taxon>
        <taxon>Alcaligenes</taxon>
    </lineage>
</organism>
<dbReference type="Gene3D" id="3.40.190.10">
    <property type="entry name" value="Periplasmic binding protein-like II"/>
    <property type="match status" value="2"/>
</dbReference>
<protein>
    <recommendedName>
        <fullName evidence="2">SsuA/THI5-like domain-containing protein</fullName>
    </recommendedName>
</protein>
<proteinExistence type="predicted"/>
<dbReference type="SUPFAM" id="SSF53850">
    <property type="entry name" value="Periplasmic binding protein-like II"/>
    <property type="match status" value="1"/>
</dbReference>
<dbReference type="GO" id="GO:0009228">
    <property type="term" value="P:thiamine biosynthetic process"/>
    <property type="evidence" value="ECO:0007669"/>
    <property type="project" value="InterPro"/>
</dbReference>
<reference evidence="3 4" key="2">
    <citation type="submission" date="2018-05" db="EMBL/GenBank/DDBJ databases">
        <authorList>
            <person name="Lanie J.A."/>
            <person name="Ng W.-L."/>
            <person name="Kazmierczak K.M."/>
            <person name="Andrzejewski T.M."/>
            <person name="Davidsen T.M."/>
            <person name="Wayne K.J."/>
            <person name="Tettelin H."/>
            <person name="Glass J.I."/>
            <person name="Rusch D."/>
            <person name="Podicherti R."/>
            <person name="Tsui H.-C.T."/>
            <person name="Winkler M.E."/>
        </authorList>
    </citation>
    <scope>NUCLEOTIDE SEQUENCE [LARGE SCALE GENOMIC DNA]</scope>
    <source>
        <strain evidence="3 4">YBY</strain>
    </source>
</reference>
<evidence type="ECO:0000313" key="3">
    <source>
        <dbReference type="EMBL" id="PWE15030.1"/>
    </source>
</evidence>
<accession>A0A2U2BLZ1</accession>
<feature type="chain" id="PRO_5015644824" description="SsuA/THI5-like domain-containing protein" evidence="1">
    <location>
        <begin position="26"/>
        <end position="337"/>
    </location>
</feature>
<reference evidence="3 4" key="1">
    <citation type="submission" date="2018-05" db="EMBL/GenBank/DDBJ databases">
        <title>Genome Sequence of an Efficient Indole-Degrading Bacterium, Alcaligenes sp.YBY.</title>
        <authorList>
            <person name="Yang B."/>
        </authorList>
    </citation>
    <scope>NUCLEOTIDE SEQUENCE [LARGE SCALE GENOMIC DNA]</scope>
    <source>
        <strain evidence="3 4">YBY</strain>
    </source>
</reference>
<sequence>MQTLLARTLAVLGLGLAAAAPTAHAADNVHLMLDFIPTGDYAPYYSGIANGIYEKHGIDLKITRGTGSGDTVLKVAGGAADIGLADISAILTSRQNSQTPIKAIASTFSHSAHSLFVLKDSGITNFSGLEGKKIAVSPGNSHKLYFPMVARKANTDPDKIQWVTVDGSSMAPLLINGKVDAAPFLATNYYYQNKQAKRFGKEIVVLPFSDQGFNIYALSVFTTDKTLAERPQMVQNFLNATIEAWDAARKDPDTACQAHVKANPEIDLDDCMGNLNAVLGYIYTDFSAEHGVGSLEEGRMKTTYEAVAEAQSLDPAWDYHQAYDTQFIVKANGTAKP</sequence>
<dbReference type="KEGG" id="afa:UZ73_08945"/>
<feature type="signal peptide" evidence="1">
    <location>
        <begin position="1"/>
        <end position="25"/>
    </location>
</feature>
<dbReference type="InterPro" id="IPR015168">
    <property type="entry name" value="SsuA/THI5"/>
</dbReference>
<keyword evidence="1" id="KW-0732">Signal</keyword>
<name>A0A2U2BLZ1_ALCFA</name>
<dbReference type="RefSeq" id="WP_045930688.1">
    <property type="nucleotide sequence ID" value="NZ_CAXOJJ010000021.1"/>
</dbReference>
<dbReference type="PANTHER" id="PTHR31528:SF3">
    <property type="entry name" value="THIAMINE BIOSYNTHESIS PROTEIN HI_0357-RELATED"/>
    <property type="match status" value="1"/>
</dbReference>
<dbReference type="AlphaFoldDB" id="A0A2U2BLZ1"/>
<evidence type="ECO:0000313" key="4">
    <source>
        <dbReference type="Proteomes" id="UP000245216"/>
    </source>
</evidence>
<gene>
    <name evidence="3" type="ORF">DF183_10160</name>
</gene>
<dbReference type="Pfam" id="PF09084">
    <property type="entry name" value="NMT1"/>
    <property type="match status" value="1"/>
</dbReference>
<dbReference type="InterPro" id="IPR027939">
    <property type="entry name" value="NMT1/THI5"/>
</dbReference>
<evidence type="ECO:0000259" key="2">
    <source>
        <dbReference type="Pfam" id="PF09084"/>
    </source>
</evidence>
<evidence type="ECO:0000256" key="1">
    <source>
        <dbReference type="SAM" id="SignalP"/>
    </source>
</evidence>
<comment type="caution">
    <text evidence="3">The sequence shown here is derived from an EMBL/GenBank/DDBJ whole genome shotgun (WGS) entry which is preliminary data.</text>
</comment>
<dbReference type="EMBL" id="QEXO01000002">
    <property type="protein sequence ID" value="PWE15030.1"/>
    <property type="molecule type" value="Genomic_DNA"/>
</dbReference>